<accession>A0A191MWY9</accession>
<dbReference type="GeneID" id="31078203"/>
<dbReference type="EMBL" id="KT380884">
    <property type="protein sequence ID" value="AMX22172.1"/>
    <property type="molecule type" value="Genomic_DNA"/>
</dbReference>
<evidence type="ECO:0000313" key="2">
    <source>
        <dbReference type="EMBL" id="AMX22172.1"/>
    </source>
</evidence>
<keyword evidence="2" id="KW-0378">Hydrolase</keyword>
<dbReference type="RefSeq" id="YP_009262097.1">
    <property type="nucleotide sequence ID" value="NC_030523.1"/>
</dbReference>
<dbReference type="GO" id="GO:0004519">
    <property type="term" value="F:endonuclease activity"/>
    <property type="evidence" value="ECO:0007669"/>
    <property type="project" value="UniProtKB-KW"/>
</dbReference>
<keyword evidence="2" id="KW-0255">Endonuclease</keyword>
<evidence type="ECO:0000256" key="1">
    <source>
        <dbReference type="SAM" id="Phobius"/>
    </source>
</evidence>
<geneLocation type="mitochondrion" evidence="2"/>
<organism evidence="2">
    <name type="scientific">Chrysoporthe deuterocubensis</name>
    <dbReference type="NCBI Taxonomy" id="764597"/>
    <lineage>
        <taxon>Eukaryota</taxon>
        <taxon>Fungi</taxon>
        <taxon>Dikarya</taxon>
        <taxon>Ascomycota</taxon>
        <taxon>Pezizomycotina</taxon>
        <taxon>Sordariomycetes</taxon>
        <taxon>Sordariomycetidae</taxon>
        <taxon>Diaporthales</taxon>
        <taxon>Cryphonectriaceae</taxon>
        <taxon>Cryphonectria-Endothia species complex</taxon>
        <taxon>Chrysoporthe</taxon>
    </lineage>
</organism>
<name>A0A191MWY9_9PEZI</name>
<keyword evidence="1" id="KW-0472">Membrane</keyword>
<reference evidence="2" key="1">
    <citation type="journal article" date="2016" name="PLoS ONE">
        <title>Intron Derived Size Polymorphism in the Mitochondrial Genomes of Closely Related Chrysoporthe Species.</title>
        <authorList>
            <person name="Kanzi A.M."/>
            <person name="Wingfield B.D."/>
            <person name="Steenkamp E.T."/>
            <person name="Naidoo S."/>
            <person name="van der Merwe N.A."/>
        </authorList>
    </citation>
    <scope>NUCLEOTIDE SEQUENCE</scope>
</reference>
<gene>
    <name evidence="2" type="primary">orf459</name>
</gene>
<feature type="transmembrane region" description="Helical" evidence="1">
    <location>
        <begin position="56"/>
        <end position="75"/>
    </location>
</feature>
<protein>
    <submittedName>
        <fullName evidence="2">GIY-YIG endonuclease</fullName>
    </submittedName>
</protein>
<keyword evidence="2" id="KW-0540">Nuclease</keyword>
<keyword evidence="1" id="KW-1133">Transmembrane helix</keyword>
<sequence length="459" mass="52289">MKKHLSTYLLYFKFYIINKIPAKISLLTCDFILFIFFELAYYTWPFALLWQVTIRIAAKVCPIAFINFSLFVPLANNSSMFYRNLSSLDQAKIRSLVSVRYYGTISIVPKSDWKKDLQDQYRKHNIILKHLKEDKGPSLEILKEVLCFPQSSFITEAHLALIKKLYEERVILPLPLAGTKESIKFSELVGPTHYSTKNKLNGCYIITGLNFSISPITGIKSFDSYVGQSVHLVNRIKIHARGSDPATGAFVKSLRDKGKVELVIIRDDTVIPEGLSKGQFITLLEQYLIIKLKPTVNRKLIVTPGILWTPEVTQKHIDKLASQVYVYRKEEDNMILVQKFPTTRAVGLSVGKGKSFYSNLVARSQGWYKDLFLFTTQELEGAEHNILSVSEFLDLIEEAGSIKKGGFSVRVTDILSGEVKIYNSMREVTREIGIDNKGIKDKAVDSSKLYKKKYKIEIV</sequence>
<feature type="transmembrane region" description="Helical" evidence="1">
    <location>
        <begin position="20"/>
        <end position="44"/>
    </location>
</feature>
<keyword evidence="1" id="KW-0812">Transmembrane</keyword>
<dbReference type="AlphaFoldDB" id="A0A191MWY9"/>
<keyword evidence="2" id="KW-0496">Mitochondrion</keyword>
<proteinExistence type="predicted"/>